<protein>
    <recommendedName>
        <fullName evidence="10">RING-type domain-containing protein</fullName>
    </recommendedName>
</protein>
<evidence type="ECO:0000256" key="2">
    <source>
        <dbReference type="ARBA" id="ARBA00022771"/>
    </source>
</evidence>
<dbReference type="SUPFAM" id="SSF57850">
    <property type="entry name" value="RING/U-box"/>
    <property type="match status" value="1"/>
</dbReference>
<evidence type="ECO:0000256" key="4">
    <source>
        <dbReference type="PROSITE-ProRule" id="PRU00207"/>
    </source>
</evidence>
<dbReference type="Proteomes" id="UP000724874">
    <property type="component" value="Unassembled WGS sequence"/>
</dbReference>
<dbReference type="PROSITE" id="PS50145">
    <property type="entry name" value="ZF_TRAF"/>
    <property type="match status" value="1"/>
</dbReference>
<evidence type="ECO:0000259" key="6">
    <source>
        <dbReference type="PROSITE" id="PS50089"/>
    </source>
</evidence>
<dbReference type="SMART" id="SM00504">
    <property type="entry name" value="Ubox"/>
    <property type="match status" value="1"/>
</dbReference>
<dbReference type="GO" id="GO:0008270">
    <property type="term" value="F:zinc ion binding"/>
    <property type="evidence" value="ECO:0007669"/>
    <property type="project" value="UniProtKB-KW"/>
</dbReference>
<feature type="compositionally biased region" description="Acidic residues" evidence="5">
    <location>
        <begin position="138"/>
        <end position="153"/>
    </location>
</feature>
<dbReference type="InterPro" id="IPR003613">
    <property type="entry name" value="Ubox_domain"/>
</dbReference>
<evidence type="ECO:0000256" key="5">
    <source>
        <dbReference type="SAM" id="MobiDB-lite"/>
    </source>
</evidence>
<accession>A0A9P5NUN5</accession>
<sequence length="359" mass="39595">MSLYNYVYTPNSNLICCICRAPFTDPTTTRTCAHTFCRECILRSLSHSPLCPVDRSPLTTADLSPANPIVRSLVDELLVECIHQPEGCEHTCQRQTIPLHLKDECEYAEVVCMVAGCRETMRRKALQEHVEKVHDKEDEAEQVEAADEEEGDGAEAYSCPHEKVGCPYKGPLKPSEHLTSCPYESLKDFITSNTTKMALLTEQNVMLRHRVDVLESTVQIMRREMAQVKSALGPWSRSSSELPLALQAASAGPSSREEDALAAYFPEGSGARQGTGTLEDTILGLRESVVGLAAGVDQMGRRSEMALANETLRLGEEMMSIRGQMHGLRMQMHGMMMERNGVEYGRVGNTGLGGSITKL</sequence>
<proteinExistence type="predicted"/>
<keyword evidence="2 4" id="KW-0863">Zinc-finger</keyword>
<feature type="domain" description="TRAF-type" evidence="7">
    <location>
        <begin position="79"/>
        <end position="127"/>
    </location>
</feature>
<organism evidence="8 9">
    <name type="scientific">Gymnopilus junonius</name>
    <name type="common">Spectacular rustgill mushroom</name>
    <name type="synonym">Gymnopilus spectabilis subsp. junonius</name>
    <dbReference type="NCBI Taxonomy" id="109634"/>
    <lineage>
        <taxon>Eukaryota</taxon>
        <taxon>Fungi</taxon>
        <taxon>Dikarya</taxon>
        <taxon>Basidiomycota</taxon>
        <taxon>Agaricomycotina</taxon>
        <taxon>Agaricomycetes</taxon>
        <taxon>Agaricomycetidae</taxon>
        <taxon>Agaricales</taxon>
        <taxon>Agaricineae</taxon>
        <taxon>Hymenogastraceae</taxon>
        <taxon>Gymnopilus</taxon>
    </lineage>
</organism>
<evidence type="ECO:0000256" key="1">
    <source>
        <dbReference type="ARBA" id="ARBA00022723"/>
    </source>
</evidence>
<keyword evidence="9" id="KW-1185">Reference proteome</keyword>
<evidence type="ECO:0000256" key="3">
    <source>
        <dbReference type="ARBA" id="ARBA00022833"/>
    </source>
</evidence>
<dbReference type="OrthoDB" id="1630758at2759"/>
<comment type="caution">
    <text evidence="8">The sequence shown here is derived from an EMBL/GenBank/DDBJ whole genome shotgun (WGS) entry which is preliminary data.</text>
</comment>
<keyword evidence="3 4" id="KW-0862">Zinc</keyword>
<gene>
    <name evidence="8" type="ORF">CPB84DRAFT_1677486</name>
</gene>
<dbReference type="PROSITE" id="PS50089">
    <property type="entry name" value="ZF_RING_2"/>
    <property type="match status" value="1"/>
</dbReference>
<dbReference type="InterPro" id="IPR013083">
    <property type="entry name" value="Znf_RING/FYVE/PHD"/>
</dbReference>
<dbReference type="EMBL" id="JADNYJ010000026">
    <property type="protein sequence ID" value="KAF8904439.1"/>
    <property type="molecule type" value="Genomic_DNA"/>
</dbReference>
<dbReference type="PROSITE" id="PS00518">
    <property type="entry name" value="ZF_RING_1"/>
    <property type="match status" value="1"/>
</dbReference>
<evidence type="ECO:0000313" key="8">
    <source>
        <dbReference type="EMBL" id="KAF8904439.1"/>
    </source>
</evidence>
<dbReference type="InterPro" id="IPR017907">
    <property type="entry name" value="Znf_RING_CS"/>
</dbReference>
<reference evidence="8" key="1">
    <citation type="submission" date="2020-11" db="EMBL/GenBank/DDBJ databases">
        <authorList>
            <consortium name="DOE Joint Genome Institute"/>
            <person name="Ahrendt S."/>
            <person name="Riley R."/>
            <person name="Andreopoulos W."/>
            <person name="LaButti K."/>
            <person name="Pangilinan J."/>
            <person name="Ruiz-duenas F.J."/>
            <person name="Barrasa J.M."/>
            <person name="Sanchez-Garcia M."/>
            <person name="Camarero S."/>
            <person name="Miyauchi S."/>
            <person name="Serrano A."/>
            <person name="Linde D."/>
            <person name="Babiker R."/>
            <person name="Drula E."/>
            <person name="Ayuso-Fernandez I."/>
            <person name="Pacheco R."/>
            <person name="Padilla G."/>
            <person name="Ferreira P."/>
            <person name="Barriuso J."/>
            <person name="Kellner H."/>
            <person name="Castanera R."/>
            <person name="Alfaro M."/>
            <person name="Ramirez L."/>
            <person name="Pisabarro A.G."/>
            <person name="Kuo A."/>
            <person name="Tritt A."/>
            <person name="Lipzen A."/>
            <person name="He G."/>
            <person name="Yan M."/>
            <person name="Ng V."/>
            <person name="Cullen D."/>
            <person name="Martin F."/>
            <person name="Rosso M.-N."/>
            <person name="Henrissat B."/>
            <person name="Hibbett D."/>
            <person name="Martinez A.T."/>
            <person name="Grigoriev I.V."/>
        </authorList>
    </citation>
    <scope>NUCLEOTIDE SEQUENCE</scope>
    <source>
        <strain evidence="8">AH 44721</strain>
    </source>
</reference>
<dbReference type="PANTHER" id="PTHR10131:SF94">
    <property type="entry name" value="TNF RECEPTOR-ASSOCIATED FACTOR 4"/>
    <property type="match status" value="1"/>
</dbReference>
<evidence type="ECO:0008006" key="10">
    <source>
        <dbReference type="Google" id="ProtNLM"/>
    </source>
</evidence>
<dbReference type="InterPro" id="IPR001293">
    <property type="entry name" value="Znf_TRAF"/>
</dbReference>
<dbReference type="GO" id="GO:0016567">
    <property type="term" value="P:protein ubiquitination"/>
    <property type="evidence" value="ECO:0007669"/>
    <property type="project" value="InterPro"/>
</dbReference>
<dbReference type="SUPFAM" id="SSF49599">
    <property type="entry name" value="TRAF domain-like"/>
    <property type="match status" value="1"/>
</dbReference>
<dbReference type="SMART" id="SM00184">
    <property type="entry name" value="RING"/>
    <property type="match status" value="1"/>
</dbReference>
<feature type="zinc finger region" description="TRAF-type" evidence="4">
    <location>
        <begin position="79"/>
        <end position="127"/>
    </location>
</feature>
<evidence type="ECO:0000313" key="9">
    <source>
        <dbReference type="Proteomes" id="UP000724874"/>
    </source>
</evidence>
<feature type="region of interest" description="Disordered" evidence="5">
    <location>
        <begin position="133"/>
        <end position="158"/>
    </location>
</feature>
<dbReference type="Gene3D" id="3.30.40.10">
    <property type="entry name" value="Zinc/RING finger domain, C3HC4 (zinc finger)"/>
    <property type="match status" value="1"/>
</dbReference>
<dbReference type="GO" id="GO:0004842">
    <property type="term" value="F:ubiquitin-protein transferase activity"/>
    <property type="evidence" value="ECO:0007669"/>
    <property type="project" value="InterPro"/>
</dbReference>
<evidence type="ECO:0000259" key="7">
    <source>
        <dbReference type="PROSITE" id="PS50145"/>
    </source>
</evidence>
<dbReference type="PANTHER" id="PTHR10131">
    <property type="entry name" value="TNF RECEPTOR ASSOCIATED FACTOR"/>
    <property type="match status" value="1"/>
</dbReference>
<keyword evidence="1 4" id="KW-0479">Metal-binding</keyword>
<feature type="domain" description="RING-type" evidence="6">
    <location>
        <begin position="16"/>
        <end position="55"/>
    </location>
</feature>
<dbReference type="InterPro" id="IPR001841">
    <property type="entry name" value="Znf_RING"/>
</dbReference>
<dbReference type="Pfam" id="PF13923">
    <property type="entry name" value="zf-C3HC4_2"/>
    <property type="match status" value="1"/>
</dbReference>
<dbReference type="AlphaFoldDB" id="A0A9P5NUN5"/>
<name>A0A9P5NUN5_GYMJU</name>